<proteinExistence type="predicted"/>
<name>A0A9P0GGY9_9CUCU</name>
<organism evidence="1 2">
    <name type="scientific">Psylliodes chrysocephalus</name>
    <dbReference type="NCBI Taxonomy" id="3402493"/>
    <lineage>
        <taxon>Eukaryota</taxon>
        <taxon>Metazoa</taxon>
        <taxon>Ecdysozoa</taxon>
        <taxon>Arthropoda</taxon>
        <taxon>Hexapoda</taxon>
        <taxon>Insecta</taxon>
        <taxon>Pterygota</taxon>
        <taxon>Neoptera</taxon>
        <taxon>Endopterygota</taxon>
        <taxon>Coleoptera</taxon>
        <taxon>Polyphaga</taxon>
        <taxon>Cucujiformia</taxon>
        <taxon>Chrysomeloidea</taxon>
        <taxon>Chrysomelidae</taxon>
        <taxon>Galerucinae</taxon>
        <taxon>Alticini</taxon>
        <taxon>Psylliodes</taxon>
    </lineage>
</organism>
<evidence type="ECO:0000313" key="1">
    <source>
        <dbReference type="EMBL" id="CAH1109400.1"/>
    </source>
</evidence>
<keyword evidence="2" id="KW-1185">Reference proteome</keyword>
<sequence>MSSATIVKQAPKNTPAIIIKPSRPQNAEINKKEIQTKINPKEINISINTIKTNNNGYLVIKCNTEEEAKKLVDEALKQISADKYSITLSQMKKPRIKIITTTMNNLSLEDVKEYLIEQNTFIKPDDNLKVTSRNGKNIFAECSGDLFGRFMSIKKVYISWERYTKIQKFLDVKNATHMIKKIFTVETKFLAYTVMRIII</sequence>
<dbReference type="AlphaFoldDB" id="A0A9P0GGY9"/>
<dbReference type="EMBL" id="OV651816">
    <property type="protein sequence ID" value="CAH1109400.1"/>
    <property type="molecule type" value="Genomic_DNA"/>
</dbReference>
<dbReference type="OrthoDB" id="6775559at2759"/>
<dbReference type="Proteomes" id="UP001153636">
    <property type="component" value="Chromosome 4"/>
</dbReference>
<gene>
    <name evidence="1" type="ORF">PSYICH_LOCUS10477</name>
</gene>
<reference evidence="1" key="1">
    <citation type="submission" date="2022-01" db="EMBL/GenBank/DDBJ databases">
        <authorList>
            <person name="King R."/>
        </authorList>
    </citation>
    <scope>NUCLEOTIDE SEQUENCE</scope>
</reference>
<protein>
    <submittedName>
        <fullName evidence="1">Uncharacterized protein</fullName>
    </submittedName>
</protein>
<evidence type="ECO:0000313" key="2">
    <source>
        <dbReference type="Proteomes" id="UP001153636"/>
    </source>
</evidence>
<accession>A0A9P0GGY9</accession>